<keyword evidence="2" id="KW-1185">Reference proteome</keyword>
<comment type="caution">
    <text evidence="1">The sequence shown here is derived from an EMBL/GenBank/DDBJ whole genome shotgun (WGS) entry which is preliminary data.</text>
</comment>
<gene>
    <name evidence="1" type="ORF">EV214_13133</name>
</gene>
<evidence type="ECO:0000313" key="1">
    <source>
        <dbReference type="EMBL" id="TCO69509.1"/>
    </source>
</evidence>
<organism evidence="1 2">
    <name type="scientific">Marinisporobacter balticus</name>
    <dbReference type="NCBI Taxonomy" id="2018667"/>
    <lineage>
        <taxon>Bacteria</taxon>
        <taxon>Bacillati</taxon>
        <taxon>Bacillota</taxon>
        <taxon>Clostridia</taxon>
        <taxon>Peptostreptococcales</taxon>
        <taxon>Thermotaleaceae</taxon>
        <taxon>Marinisporobacter</taxon>
    </lineage>
</organism>
<sequence>MTSILTSFKGGENLAKKKRSLFNLIFGNNHIQPGGEATQLKMLNGYMPVFSQFGNEAYSSDIVRAAVDAIARNGAKLVPKHIRKTNENVTAVHDNIENLLQIQPNPFMDAYTFYYKVITQLYIQNNSFIYIDYGDLGNIRGFYPINASTTELLEYQGEIYAKFHFLGGQKITLAYTELIHLRRFFYKNDFYGEPNDHALYPTLELINTTDQGIINAVKSSAFLRGLLKFTTTLRQEDMTKQKNKFMEEYMNINNSGGVAATDAKADYIPLNSEPKLINSPQMDLIEQKVYKYFGVSKEIVMSNYDENQWNAFYESVIEPIAIQMSLQFTSKIFSPREKGFGNEIIFESNRLAYASNRTKTLLIQQLMPMGVLSINEAREILNMAPVEDGDKRIVSLNYVSADKADKYQGVEGDDNNDN</sequence>
<reference evidence="1 2" key="1">
    <citation type="submission" date="2019-03" db="EMBL/GenBank/DDBJ databases">
        <title>Genomic Encyclopedia of Type Strains, Phase IV (KMG-IV): sequencing the most valuable type-strain genomes for metagenomic binning, comparative biology and taxonomic classification.</title>
        <authorList>
            <person name="Goeker M."/>
        </authorList>
    </citation>
    <scope>NUCLEOTIDE SEQUENCE [LARGE SCALE GENOMIC DNA]</scope>
    <source>
        <strain evidence="1 2">DSM 102940</strain>
    </source>
</reference>
<evidence type="ECO:0000313" key="2">
    <source>
        <dbReference type="Proteomes" id="UP000294919"/>
    </source>
</evidence>
<dbReference type="EMBL" id="SLWV01000031">
    <property type="protein sequence ID" value="TCO69509.1"/>
    <property type="molecule type" value="Genomic_DNA"/>
</dbReference>
<protein>
    <submittedName>
        <fullName evidence="1">HK97 family phage portal protein</fullName>
    </submittedName>
</protein>
<proteinExistence type="predicted"/>
<dbReference type="OrthoDB" id="2491at2"/>
<dbReference type="Proteomes" id="UP000294919">
    <property type="component" value="Unassembled WGS sequence"/>
</dbReference>
<accession>A0A4R2KGF3</accession>
<name>A0A4R2KGF3_9FIRM</name>
<dbReference type="InterPro" id="IPR006944">
    <property type="entry name" value="Phage/GTA_portal"/>
</dbReference>
<dbReference type="AlphaFoldDB" id="A0A4R2KGF3"/>
<dbReference type="Pfam" id="PF04860">
    <property type="entry name" value="Phage_portal"/>
    <property type="match status" value="1"/>
</dbReference>